<organism evidence="1 2">
    <name type="scientific">Spirosoma aureum</name>
    <dbReference type="NCBI Taxonomy" id="2692134"/>
    <lineage>
        <taxon>Bacteria</taxon>
        <taxon>Pseudomonadati</taxon>
        <taxon>Bacteroidota</taxon>
        <taxon>Cytophagia</taxon>
        <taxon>Cytophagales</taxon>
        <taxon>Cytophagaceae</taxon>
        <taxon>Spirosoma</taxon>
    </lineage>
</organism>
<reference evidence="1 2" key="1">
    <citation type="submission" date="2020-03" db="EMBL/GenBank/DDBJ databases">
        <authorList>
            <person name="Kim M.K."/>
        </authorList>
    </citation>
    <scope>NUCLEOTIDE SEQUENCE [LARGE SCALE GENOMIC DNA]</scope>
    <source>
        <strain evidence="1 2">BT328</strain>
    </source>
</reference>
<evidence type="ECO:0000313" key="2">
    <source>
        <dbReference type="Proteomes" id="UP000501802"/>
    </source>
</evidence>
<dbReference type="KEGG" id="spib:G8759_13265"/>
<dbReference type="EMBL" id="CP050063">
    <property type="protein sequence ID" value="QIP13523.1"/>
    <property type="molecule type" value="Genomic_DNA"/>
</dbReference>
<dbReference type="AlphaFoldDB" id="A0A6G9AMU2"/>
<proteinExistence type="predicted"/>
<protein>
    <submittedName>
        <fullName evidence="1">Uncharacterized protein</fullName>
    </submittedName>
</protein>
<dbReference type="Proteomes" id="UP000501802">
    <property type="component" value="Chromosome"/>
</dbReference>
<dbReference type="Gene3D" id="3.40.390.10">
    <property type="entry name" value="Collagenase (Catalytic Domain)"/>
    <property type="match status" value="1"/>
</dbReference>
<name>A0A6G9AMU2_9BACT</name>
<dbReference type="GO" id="GO:0008237">
    <property type="term" value="F:metallopeptidase activity"/>
    <property type="evidence" value="ECO:0007669"/>
    <property type="project" value="InterPro"/>
</dbReference>
<accession>A0A6G9AMU2</accession>
<evidence type="ECO:0000313" key="1">
    <source>
        <dbReference type="EMBL" id="QIP13523.1"/>
    </source>
</evidence>
<gene>
    <name evidence="1" type="ORF">G8759_13265</name>
</gene>
<dbReference type="RefSeq" id="WP_167208684.1">
    <property type="nucleotide sequence ID" value="NZ_CP050063.1"/>
</dbReference>
<dbReference type="InterPro" id="IPR024079">
    <property type="entry name" value="MetalloPept_cat_dom_sf"/>
</dbReference>
<sequence>MSAPRCAFNPPYDIHLLRGQSIELSNLLEIDGTDAPEYTDAHASIKYSFQTSFNASNNLKITGTLGNPTSRKPTYLLKLDAAAPADAKFQITSFLVYAIVTDTSDNSTSQAAIRIHVHKTIQKVWMTPDPITVYQGMAGARAAVYALFDDKVVAEIGDIYVGDNEEIVKYTITNKVQIKWKCTATPALINDSGRITPGNRSGNHVLSITVKYGSQTLNATGTVQLSDALSASQTTIKAELITSGNCPGFDKLNEVPNILFLAEGFTNSTAFGQLLDNYVSDLVSKKISSPFNLLKGSINYWKVFVPSREDGLTYRSVLEVLETEPNRMLGLRAKVATKPASADASTWTAENLLYFVGVPVRNDATVGNTALRLRWENTTKLTAAQLDELFGPTNGLVASWRSDAECRLPDAKDTAFGISVNDYTAVEQDGQYNLINFDKRRVQRDFLDGFLGSLKDTDNNLIGPVFVMDTPAGNRGKDFDNIIFLLVDGRGRAQNETGYMFSSVNSDSTITLMGTLADDQVSEVAISVPATIPLRKKGTITHELLHSFGLGDEYGEEPDDDAYKGKIITDPLVVNWPFTAYNDPAYYADEYSNVQPRKDFERPKTGGGTGTELDAYKIKWRYHRIQKCSLVTAVTTSGNEVLLTVKNPKAGFKVGESVFFRKRRVNRYQLRVFDKDMRVVADIVNPATLPTAFTKYYVKVKSIDAANNKLTIKSDFGTNQTTIELMPGQTSFFSVGQRLDIREKRVTDPIFTILRNPATTAGQPDTQTFLLSPELIIKSVAGNQVTAQPVGTATFPTGLSTLNPNEEMLLYAAVPVRDNQGTNQYKYAELIAKPILEYLNDNPFPLNANTTHEEIIDTDDIQNSTLPPKYIPCCSRRKKEIIGLYSGGMRYFGGVYHPSAQCMMHGYYLSPSDTKDKKEQLIELCAVCRYTLINLIDPTKFGDFDADYLTRKIYPDNLS</sequence>
<keyword evidence="2" id="KW-1185">Reference proteome</keyword>